<accession>A0A4Y7QFS3</accession>
<dbReference type="Proteomes" id="UP000294933">
    <property type="component" value="Unassembled WGS sequence"/>
</dbReference>
<proteinExistence type="predicted"/>
<dbReference type="AlphaFoldDB" id="A0A4Y7QFS3"/>
<keyword evidence="2" id="KW-1185">Reference proteome</keyword>
<evidence type="ECO:0000313" key="1">
    <source>
        <dbReference type="EMBL" id="TDL26523.1"/>
    </source>
</evidence>
<organism evidence="1 2">
    <name type="scientific">Rickenella mellea</name>
    <dbReference type="NCBI Taxonomy" id="50990"/>
    <lineage>
        <taxon>Eukaryota</taxon>
        <taxon>Fungi</taxon>
        <taxon>Dikarya</taxon>
        <taxon>Basidiomycota</taxon>
        <taxon>Agaricomycotina</taxon>
        <taxon>Agaricomycetes</taxon>
        <taxon>Hymenochaetales</taxon>
        <taxon>Rickenellaceae</taxon>
        <taxon>Rickenella</taxon>
    </lineage>
</organism>
<dbReference type="VEuPathDB" id="FungiDB:BD410DRAFT_783573"/>
<dbReference type="EMBL" id="ML170161">
    <property type="protein sequence ID" value="TDL26523.1"/>
    <property type="molecule type" value="Genomic_DNA"/>
</dbReference>
<evidence type="ECO:0000313" key="2">
    <source>
        <dbReference type="Proteomes" id="UP000294933"/>
    </source>
</evidence>
<protein>
    <submittedName>
        <fullName evidence="1">Uncharacterized protein</fullName>
    </submittedName>
</protein>
<gene>
    <name evidence="1" type="ORF">BD410DRAFT_783573</name>
</gene>
<reference evidence="1 2" key="1">
    <citation type="submission" date="2018-06" db="EMBL/GenBank/DDBJ databases">
        <title>A transcriptomic atlas of mushroom development highlights an independent origin of complex multicellularity.</title>
        <authorList>
            <consortium name="DOE Joint Genome Institute"/>
            <person name="Krizsan K."/>
            <person name="Almasi E."/>
            <person name="Merenyi Z."/>
            <person name="Sahu N."/>
            <person name="Viragh M."/>
            <person name="Koszo T."/>
            <person name="Mondo S."/>
            <person name="Kiss B."/>
            <person name="Balint B."/>
            <person name="Kues U."/>
            <person name="Barry K."/>
            <person name="Hegedus J.C."/>
            <person name="Henrissat B."/>
            <person name="Johnson J."/>
            <person name="Lipzen A."/>
            <person name="Ohm R."/>
            <person name="Nagy I."/>
            <person name="Pangilinan J."/>
            <person name="Yan J."/>
            <person name="Xiong Y."/>
            <person name="Grigoriev I.V."/>
            <person name="Hibbett D.S."/>
            <person name="Nagy L.G."/>
        </authorList>
    </citation>
    <scope>NUCLEOTIDE SEQUENCE [LARGE SCALE GENOMIC DNA]</scope>
    <source>
        <strain evidence="1 2">SZMC22713</strain>
    </source>
</reference>
<name>A0A4Y7QFS3_9AGAM</name>
<sequence>MQLLEGIWHAIKSNLHFLFSDRIDVLSDDSFNLSESLHHSTSSNLFQSYEKL</sequence>